<dbReference type="EMBL" id="KQ435818">
    <property type="protein sequence ID" value="KOX72544.1"/>
    <property type="molecule type" value="Genomic_DNA"/>
</dbReference>
<gene>
    <name evidence="1" type="ORF">WN51_03076</name>
</gene>
<dbReference type="AlphaFoldDB" id="A0A0N0U4T1"/>
<organism evidence="1 2">
    <name type="scientific">Melipona quadrifasciata</name>
    <dbReference type="NCBI Taxonomy" id="166423"/>
    <lineage>
        <taxon>Eukaryota</taxon>
        <taxon>Metazoa</taxon>
        <taxon>Ecdysozoa</taxon>
        <taxon>Arthropoda</taxon>
        <taxon>Hexapoda</taxon>
        <taxon>Insecta</taxon>
        <taxon>Pterygota</taxon>
        <taxon>Neoptera</taxon>
        <taxon>Endopterygota</taxon>
        <taxon>Hymenoptera</taxon>
        <taxon>Apocrita</taxon>
        <taxon>Aculeata</taxon>
        <taxon>Apoidea</taxon>
        <taxon>Anthophila</taxon>
        <taxon>Apidae</taxon>
        <taxon>Melipona</taxon>
    </lineage>
</organism>
<reference evidence="1 2" key="1">
    <citation type="submission" date="2015-07" db="EMBL/GenBank/DDBJ databases">
        <title>The genome of Melipona quadrifasciata.</title>
        <authorList>
            <person name="Pan H."/>
            <person name="Kapheim K."/>
        </authorList>
    </citation>
    <scope>NUCLEOTIDE SEQUENCE [LARGE SCALE GENOMIC DNA]</scope>
    <source>
        <strain evidence="1">0111107301</strain>
        <tissue evidence="1">Whole body</tissue>
    </source>
</reference>
<evidence type="ECO:0000313" key="2">
    <source>
        <dbReference type="Proteomes" id="UP000053105"/>
    </source>
</evidence>
<protein>
    <submittedName>
        <fullName evidence="1">Uncharacterized protein</fullName>
    </submittedName>
</protein>
<keyword evidence="2" id="KW-1185">Reference proteome</keyword>
<dbReference type="OrthoDB" id="10521093at2759"/>
<sequence length="141" mass="15837">MALLPVPWWNEGSSQARDRGWVDSRNKLLNKRKKEGGKREAKSEKRVVVDSCAPVRLPTIKKTWHRISNVAYTSLDISQKRTTLVRRRVGIGWFKKREADHHLAGPCPLTGLVKSQNNTVGESGACTYRGTNLSDGVNRTV</sequence>
<dbReference type="Proteomes" id="UP000053105">
    <property type="component" value="Unassembled WGS sequence"/>
</dbReference>
<evidence type="ECO:0000313" key="1">
    <source>
        <dbReference type="EMBL" id="KOX72544.1"/>
    </source>
</evidence>
<accession>A0A0N0U4T1</accession>
<proteinExistence type="predicted"/>
<name>A0A0N0U4T1_9HYME</name>